<gene>
    <name evidence="1" type="ORF">A2773_03935</name>
</gene>
<accession>A0A1F5ZRQ2</accession>
<evidence type="ECO:0000313" key="1">
    <source>
        <dbReference type="EMBL" id="OGG14772.1"/>
    </source>
</evidence>
<sequence>MPEIIETNPKVLGGSPVIKGTRIPIARILALISMNYTLSDLKKELPQLKDLTKKDLIAILVYYKKKLHYQ</sequence>
<name>A0A1F5ZRQ2_9BACT</name>
<dbReference type="InterPro" id="IPR009057">
    <property type="entry name" value="Homeodomain-like_sf"/>
</dbReference>
<dbReference type="EMBL" id="MFJE01000012">
    <property type="protein sequence ID" value="OGG14772.1"/>
    <property type="molecule type" value="Genomic_DNA"/>
</dbReference>
<dbReference type="Proteomes" id="UP000177383">
    <property type="component" value="Unassembled WGS sequence"/>
</dbReference>
<evidence type="ECO:0000313" key="2">
    <source>
        <dbReference type="Proteomes" id="UP000177383"/>
    </source>
</evidence>
<organism evidence="1 2">
    <name type="scientific">Candidatus Gottesmanbacteria bacterium RIFCSPHIGHO2_01_FULL_39_10</name>
    <dbReference type="NCBI Taxonomy" id="1798375"/>
    <lineage>
        <taxon>Bacteria</taxon>
        <taxon>Candidatus Gottesmaniibacteriota</taxon>
    </lineage>
</organism>
<dbReference type="InterPro" id="IPR036388">
    <property type="entry name" value="WH-like_DNA-bd_sf"/>
</dbReference>
<protein>
    <recommendedName>
        <fullName evidence="3">DUF433 domain-containing protein</fullName>
    </recommendedName>
</protein>
<dbReference type="AlphaFoldDB" id="A0A1F5ZRQ2"/>
<proteinExistence type="predicted"/>
<dbReference type="Pfam" id="PF04255">
    <property type="entry name" value="DUF433"/>
    <property type="match status" value="1"/>
</dbReference>
<dbReference type="SUPFAM" id="SSF46689">
    <property type="entry name" value="Homeodomain-like"/>
    <property type="match status" value="1"/>
</dbReference>
<reference evidence="1 2" key="1">
    <citation type="journal article" date="2016" name="Nat. Commun.">
        <title>Thousands of microbial genomes shed light on interconnected biogeochemical processes in an aquifer system.</title>
        <authorList>
            <person name="Anantharaman K."/>
            <person name="Brown C.T."/>
            <person name="Hug L.A."/>
            <person name="Sharon I."/>
            <person name="Castelle C.J."/>
            <person name="Probst A.J."/>
            <person name="Thomas B.C."/>
            <person name="Singh A."/>
            <person name="Wilkins M.J."/>
            <person name="Karaoz U."/>
            <person name="Brodie E.L."/>
            <person name="Williams K.H."/>
            <person name="Hubbard S.S."/>
            <person name="Banfield J.F."/>
        </authorList>
    </citation>
    <scope>NUCLEOTIDE SEQUENCE [LARGE SCALE GENOMIC DNA]</scope>
</reference>
<dbReference type="Gene3D" id="1.10.10.10">
    <property type="entry name" value="Winged helix-like DNA-binding domain superfamily/Winged helix DNA-binding domain"/>
    <property type="match status" value="1"/>
</dbReference>
<dbReference type="InterPro" id="IPR007367">
    <property type="entry name" value="DUF433"/>
</dbReference>
<comment type="caution">
    <text evidence="1">The sequence shown here is derived from an EMBL/GenBank/DDBJ whole genome shotgun (WGS) entry which is preliminary data.</text>
</comment>
<dbReference type="PANTHER" id="PTHR34849">
    <property type="entry name" value="SSL5025 PROTEIN"/>
    <property type="match status" value="1"/>
</dbReference>
<dbReference type="PANTHER" id="PTHR34849:SF3">
    <property type="entry name" value="SSR2962 PROTEIN"/>
    <property type="match status" value="1"/>
</dbReference>
<evidence type="ECO:0008006" key="3">
    <source>
        <dbReference type="Google" id="ProtNLM"/>
    </source>
</evidence>
<dbReference type="STRING" id="1798375.A2773_03935"/>